<reference evidence="5 6" key="1">
    <citation type="submission" date="2015-09" db="EMBL/GenBank/DDBJ databases">
        <authorList>
            <person name="Jackson K.R."/>
            <person name="Lunt B.L."/>
            <person name="Fisher J.N.B."/>
            <person name="Gardner A.V."/>
            <person name="Bailey M.E."/>
            <person name="Deus L.M."/>
            <person name="Earl A.S."/>
            <person name="Gibby P.D."/>
            <person name="Hartmann K.A."/>
            <person name="Liu J.E."/>
            <person name="Manci A.M."/>
            <person name="Nielsen D.A."/>
            <person name="Solomon M.B."/>
            <person name="Breakwell D.P."/>
            <person name="Burnett S.H."/>
            <person name="Grose J.H."/>
        </authorList>
    </citation>
    <scope>NUCLEOTIDE SEQUENCE [LARGE SCALE GENOMIC DNA]</scope>
    <source>
        <strain evidence="5 6">2789STDY5608636</strain>
    </source>
</reference>
<comment type="similarity">
    <text evidence="2">Belongs to the MoaD family.</text>
</comment>
<evidence type="ECO:0000313" key="7">
    <source>
        <dbReference type="Proteomes" id="UP000092950"/>
    </source>
</evidence>
<dbReference type="CDD" id="cd00754">
    <property type="entry name" value="Ubl_MoaD"/>
    <property type="match status" value="1"/>
</dbReference>
<evidence type="ECO:0000313" key="5">
    <source>
        <dbReference type="EMBL" id="CUJ00043.1"/>
    </source>
</evidence>
<dbReference type="InterPro" id="IPR012675">
    <property type="entry name" value="Beta-grasp_dom_sf"/>
</dbReference>
<keyword evidence="1" id="KW-0547">Nucleotide-binding</keyword>
<proteinExistence type="inferred from homology"/>
<gene>
    <name evidence="5" type="primary">moaD</name>
    <name evidence="4" type="ORF">BBN53_15140</name>
    <name evidence="5" type="ORF">ERS370011_03272</name>
</gene>
<protein>
    <recommendedName>
        <fullName evidence="3">Molybdopterin synthase sulfur carrier subunit</fullName>
    </recommendedName>
</protein>
<dbReference type="KEGG" id="bpdz:BBN53_15140"/>
<dbReference type="AlphaFoldDB" id="A0A0J6EXD2"/>
<dbReference type="InterPro" id="IPR003749">
    <property type="entry name" value="ThiS/MoaD-like"/>
</dbReference>
<dbReference type="PANTHER" id="PTHR33359:SF1">
    <property type="entry name" value="MOLYBDOPTERIN SYNTHASE SULFUR CARRIER SUBUNIT"/>
    <property type="match status" value="1"/>
</dbReference>
<dbReference type="GO" id="GO:0000166">
    <property type="term" value="F:nucleotide binding"/>
    <property type="evidence" value="ECO:0007669"/>
    <property type="project" value="UniProtKB-KW"/>
</dbReference>
<dbReference type="Proteomes" id="UP000053096">
    <property type="component" value="Unassembled WGS sequence"/>
</dbReference>
<dbReference type="UniPathway" id="UPA00344"/>
<dbReference type="NCBIfam" id="TIGR01682">
    <property type="entry name" value="moaD"/>
    <property type="match status" value="1"/>
</dbReference>
<evidence type="ECO:0000256" key="1">
    <source>
        <dbReference type="ARBA" id="ARBA00022741"/>
    </source>
</evidence>
<keyword evidence="7" id="KW-1185">Reference proteome</keyword>
<dbReference type="EMBL" id="CP016440">
    <property type="protein sequence ID" value="ANY17092.1"/>
    <property type="molecule type" value="Genomic_DNA"/>
</dbReference>
<dbReference type="InterPro" id="IPR016155">
    <property type="entry name" value="Mopterin_synth/thiamin_S_b"/>
</dbReference>
<reference evidence="4 7" key="2">
    <citation type="submission" date="2016-07" db="EMBL/GenBank/DDBJ databases">
        <title>Complete genome sequences of Bordetella pseudohinzii.</title>
        <authorList>
            <person name="Spilker T."/>
            <person name="Darrah R."/>
            <person name="LiPuma J.J."/>
        </authorList>
    </citation>
    <scope>NUCLEOTIDE SEQUENCE [LARGE SCALE GENOMIC DNA]</scope>
    <source>
        <strain evidence="4 7">HI4681</strain>
    </source>
</reference>
<evidence type="ECO:0000313" key="6">
    <source>
        <dbReference type="Proteomes" id="UP000053096"/>
    </source>
</evidence>
<dbReference type="InterPro" id="IPR044672">
    <property type="entry name" value="MOCS2A"/>
</dbReference>
<evidence type="ECO:0000313" key="4">
    <source>
        <dbReference type="EMBL" id="ANY17092.1"/>
    </source>
</evidence>
<evidence type="ECO:0000256" key="2">
    <source>
        <dbReference type="ARBA" id="ARBA00024200"/>
    </source>
</evidence>
<dbReference type="RefSeq" id="WP_048026493.1">
    <property type="nucleotide sequence ID" value="NZ_CAJGUP010000171.1"/>
</dbReference>
<dbReference type="PANTHER" id="PTHR33359">
    <property type="entry name" value="MOLYBDOPTERIN SYNTHASE SULFUR CARRIER SUBUNIT"/>
    <property type="match status" value="1"/>
</dbReference>
<dbReference type="Gene3D" id="3.10.20.30">
    <property type="match status" value="1"/>
</dbReference>
<organism evidence="5 6">
    <name type="scientific">Bordetella pseudohinzii</name>
    <dbReference type="NCBI Taxonomy" id="1331258"/>
    <lineage>
        <taxon>Bacteria</taxon>
        <taxon>Pseudomonadati</taxon>
        <taxon>Pseudomonadota</taxon>
        <taxon>Betaproteobacteria</taxon>
        <taxon>Burkholderiales</taxon>
        <taxon>Alcaligenaceae</taxon>
        <taxon>Bordetella</taxon>
    </lineage>
</organism>
<dbReference type="GO" id="GO:0006777">
    <property type="term" value="P:Mo-molybdopterin cofactor biosynthetic process"/>
    <property type="evidence" value="ECO:0007669"/>
    <property type="project" value="InterPro"/>
</dbReference>
<evidence type="ECO:0000256" key="3">
    <source>
        <dbReference type="ARBA" id="ARBA00024247"/>
    </source>
</evidence>
<dbReference type="EMBL" id="CYTV01000009">
    <property type="protein sequence ID" value="CUJ00043.1"/>
    <property type="molecule type" value="Genomic_DNA"/>
</dbReference>
<accession>A0A0J6EXD2</accession>
<accession>A0A0M7GVA1</accession>
<name>A0A0J6EXD2_9BORD</name>
<dbReference type="SUPFAM" id="SSF54285">
    <property type="entry name" value="MoaD/ThiS"/>
    <property type="match status" value="1"/>
</dbReference>
<dbReference type="Pfam" id="PF02597">
    <property type="entry name" value="ThiS"/>
    <property type="match status" value="1"/>
</dbReference>
<dbReference type="Proteomes" id="UP000092950">
    <property type="component" value="Chromosome"/>
</dbReference>
<dbReference type="GO" id="GO:1990133">
    <property type="term" value="C:molybdopterin adenylyltransferase complex"/>
    <property type="evidence" value="ECO:0007669"/>
    <property type="project" value="TreeGrafter"/>
</dbReference>
<sequence length="83" mass="8784">MSGATIELLYFARVAEMLGKRGERLPLPEPADTVQLLADLAARYPQLDAAGRLKIAVNQTHVKGRAPLAAGDEVAVFEPVTGG</sequence>